<organism evidence="2 3">
    <name type="scientific">Rossellomorea vietnamensis</name>
    <dbReference type="NCBI Taxonomy" id="218284"/>
    <lineage>
        <taxon>Bacteria</taxon>
        <taxon>Bacillati</taxon>
        <taxon>Bacillota</taxon>
        <taxon>Bacilli</taxon>
        <taxon>Bacillales</taxon>
        <taxon>Bacillaceae</taxon>
        <taxon>Rossellomorea</taxon>
    </lineage>
</organism>
<sequence>MEVTQLYKDFSEVVKDISVIHHIMVGEINSRGHAVGFHHEGDLSKGKSEVIEATRKAKDDHGIYEAGVIIFGIQKRGASSFYPSSYSPEEVLNGIKEAYNKKNRVKYRLYEATLANGIIIHFYQDEDADYGKIVTAYPKYQA</sequence>
<gene>
    <name evidence="2" type="ORF">FZC84_17480</name>
</gene>
<reference evidence="2 3" key="1">
    <citation type="submission" date="2019-08" db="EMBL/GenBank/DDBJ databases">
        <title>Bacillus genomes from the desert of Cuatro Cienegas, Coahuila.</title>
        <authorList>
            <person name="Olmedo-Alvarez G."/>
        </authorList>
    </citation>
    <scope>NUCLEOTIDE SEQUENCE [LARGE SCALE GENOMIC DNA]</scope>
    <source>
        <strain evidence="2 3">CH128b_4D</strain>
    </source>
</reference>
<proteinExistence type="predicted"/>
<comment type="caution">
    <text evidence="2">The sequence shown here is derived from an EMBL/GenBank/DDBJ whole genome shotgun (WGS) entry which is preliminary data.</text>
</comment>
<dbReference type="EMBL" id="VTEG01000016">
    <property type="protein sequence ID" value="TYR97809.1"/>
    <property type="molecule type" value="Genomic_DNA"/>
</dbReference>
<name>A0A5D4M7A5_9BACI</name>
<dbReference type="GO" id="GO:0004519">
    <property type="term" value="F:endonuclease activity"/>
    <property type="evidence" value="ECO:0007669"/>
    <property type="project" value="InterPro"/>
</dbReference>
<evidence type="ECO:0000259" key="1">
    <source>
        <dbReference type="Pfam" id="PF14436"/>
    </source>
</evidence>
<protein>
    <recommendedName>
        <fullName evidence="1">Bacterial EndoU nuclease domain-containing protein</fullName>
    </recommendedName>
</protein>
<dbReference type="InterPro" id="IPR029501">
    <property type="entry name" value="EndoU_bac"/>
</dbReference>
<dbReference type="AlphaFoldDB" id="A0A5D4M7A5"/>
<feature type="domain" description="Bacterial EndoU nuclease" evidence="1">
    <location>
        <begin position="20"/>
        <end position="139"/>
    </location>
</feature>
<dbReference type="Pfam" id="PF14436">
    <property type="entry name" value="EndoU_bacteria"/>
    <property type="match status" value="1"/>
</dbReference>
<accession>A0A5D4M7A5</accession>
<evidence type="ECO:0000313" key="3">
    <source>
        <dbReference type="Proteomes" id="UP000325182"/>
    </source>
</evidence>
<dbReference type="RefSeq" id="WP_148954702.1">
    <property type="nucleotide sequence ID" value="NZ_VTEG01000016.1"/>
</dbReference>
<evidence type="ECO:0000313" key="2">
    <source>
        <dbReference type="EMBL" id="TYR97809.1"/>
    </source>
</evidence>
<dbReference type="Proteomes" id="UP000325182">
    <property type="component" value="Unassembled WGS sequence"/>
</dbReference>